<gene>
    <name evidence="7" type="ORF">FHR87_003179</name>
</gene>
<dbReference type="GO" id="GO:0020037">
    <property type="term" value="F:heme binding"/>
    <property type="evidence" value="ECO:0007669"/>
    <property type="project" value="InterPro"/>
</dbReference>
<dbReference type="Gene3D" id="1.10.760.10">
    <property type="entry name" value="Cytochrome c-like domain"/>
    <property type="match status" value="1"/>
</dbReference>
<keyword evidence="2 4" id="KW-0479">Metal-binding</keyword>
<dbReference type="SUPFAM" id="SSF46626">
    <property type="entry name" value="Cytochrome c"/>
    <property type="match status" value="1"/>
</dbReference>
<dbReference type="Proteomes" id="UP000549250">
    <property type="component" value="Unassembled WGS sequence"/>
</dbReference>
<dbReference type="AlphaFoldDB" id="A0A839TAV9"/>
<name>A0A839TAV9_AZOMA</name>
<evidence type="ECO:0000256" key="2">
    <source>
        <dbReference type="ARBA" id="ARBA00022723"/>
    </source>
</evidence>
<evidence type="ECO:0000259" key="6">
    <source>
        <dbReference type="PROSITE" id="PS51007"/>
    </source>
</evidence>
<dbReference type="GO" id="GO:0046872">
    <property type="term" value="F:metal ion binding"/>
    <property type="evidence" value="ECO:0007669"/>
    <property type="project" value="UniProtKB-KW"/>
</dbReference>
<keyword evidence="3 4" id="KW-0408">Iron</keyword>
<accession>A0A839TAV9</accession>
<evidence type="ECO:0000256" key="5">
    <source>
        <dbReference type="SAM" id="SignalP"/>
    </source>
</evidence>
<dbReference type="GO" id="GO:0009055">
    <property type="term" value="F:electron transfer activity"/>
    <property type="evidence" value="ECO:0007669"/>
    <property type="project" value="InterPro"/>
</dbReference>
<feature type="domain" description="Cytochrome c" evidence="6">
    <location>
        <begin position="53"/>
        <end position="167"/>
    </location>
</feature>
<dbReference type="EMBL" id="JACHXI010000019">
    <property type="protein sequence ID" value="MBB3104753.1"/>
    <property type="molecule type" value="Genomic_DNA"/>
</dbReference>
<organism evidence="7 8">
    <name type="scientific">Azomonas macrocytogenes</name>
    <name type="common">Azotobacter macrocytogenes</name>
    <dbReference type="NCBI Taxonomy" id="69962"/>
    <lineage>
        <taxon>Bacteria</taxon>
        <taxon>Pseudomonadati</taxon>
        <taxon>Pseudomonadota</taxon>
        <taxon>Gammaproteobacteria</taxon>
        <taxon>Pseudomonadales</taxon>
        <taxon>Pseudomonadaceae</taxon>
        <taxon>Azomonas</taxon>
    </lineage>
</organism>
<evidence type="ECO:0000256" key="1">
    <source>
        <dbReference type="ARBA" id="ARBA00022617"/>
    </source>
</evidence>
<evidence type="ECO:0000313" key="7">
    <source>
        <dbReference type="EMBL" id="MBB3104753.1"/>
    </source>
</evidence>
<proteinExistence type="predicted"/>
<evidence type="ECO:0000256" key="4">
    <source>
        <dbReference type="PROSITE-ProRule" id="PRU00433"/>
    </source>
</evidence>
<sequence>MSTGLHVVGLAMVLGIASAQAASSAGQCPEPRETQDAPPSYLTRVNPLPKTAENLAMGRRLYESDARPAPCIICHGAHGDGRSPAAEHLVPPPRNFRCAQTMDAISDGQLYWVIEKGAGDLHYPARQGAQHLGRPGRSMRITAMRSYGEYLTEVERWQLVLYIRALAQEDQP</sequence>
<dbReference type="InterPro" id="IPR036909">
    <property type="entry name" value="Cyt_c-like_dom_sf"/>
</dbReference>
<protein>
    <submittedName>
        <fullName evidence="7">Mono/diheme cytochrome c family protein</fullName>
    </submittedName>
</protein>
<dbReference type="RefSeq" id="WP_183167598.1">
    <property type="nucleotide sequence ID" value="NZ_JACHXI010000019.1"/>
</dbReference>
<dbReference type="InterPro" id="IPR009056">
    <property type="entry name" value="Cyt_c-like_dom"/>
</dbReference>
<feature type="chain" id="PRO_5032991433" evidence="5">
    <location>
        <begin position="22"/>
        <end position="172"/>
    </location>
</feature>
<evidence type="ECO:0000313" key="8">
    <source>
        <dbReference type="Proteomes" id="UP000549250"/>
    </source>
</evidence>
<keyword evidence="8" id="KW-1185">Reference proteome</keyword>
<feature type="signal peptide" evidence="5">
    <location>
        <begin position="1"/>
        <end position="21"/>
    </location>
</feature>
<keyword evidence="1 4" id="KW-0349">Heme</keyword>
<reference evidence="7 8" key="1">
    <citation type="submission" date="2020-08" db="EMBL/GenBank/DDBJ databases">
        <title>Genomic Encyclopedia of Type Strains, Phase III (KMG-III): the genomes of soil and plant-associated and newly described type strains.</title>
        <authorList>
            <person name="Whitman W."/>
        </authorList>
    </citation>
    <scope>NUCLEOTIDE SEQUENCE [LARGE SCALE GENOMIC DNA]</scope>
    <source>
        <strain evidence="7 8">CECT 4462</strain>
    </source>
</reference>
<evidence type="ECO:0000256" key="3">
    <source>
        <dbReference type="ARBA" id="ARBA00023004"/>
    </source>
</evidence>
<keyword evidence="5" id="KW-0732">Signal</keyword>
<dbReference type="PROSITE" id="PS51007">
    <property type="entry name" value="CYTC"/>
    <property type="match status" value="1"/>
</dbReference>
<comment type="caution">
    <text evidence="7">The sequence shown here is derived from an EMBL/GenBank/DDBJ whole genome shotgun (WGS) entry which is preliminary data.</text>
</comment>